<evidence type="ECO:0000313" key="3">
    <source>
        <dbReference type="Proteomes" id="UP000196573"/>
    </source>
</evidence>
<protein>
    <submittedName>
        <fullName evidence="2">Uncharacterized protein</fullName>
    </submittedName>
</protein>
<feature type="region of interest" description="Disordered" evidence="1">
    <location>
        <begin position="343"/>
        <end position="431"/>
    </location>
</feature>
<feature type="compositionally biased region" description="Basic residues" evidence="1">
    <location>
        <begin position="1725"/>
        <end position="1735"/>
    </location>
</feature>
<feature type="region of interest" description="Disordered" evidence="1">
    <location>
        <begin position="1"/>
        <end position="25"/>
    </location>
</feature>
<proteinExistence type="predicted"/>
<name>A0A1X7AMC5_9GAMM</name>
<evidence type="ECO:0000313" key="2">
    <source>
        <dbReference type="EMBL" id="SMA49411.1"/>
    </source>
</evidence>
<dbReference type="EMBL" id="FWPT01000007">
    <property type="protein sequence ID" value="SMA49411.1"/>
    <property type="molecule type" value="Genomic_DNA"/>
</dbReference>
<reference evidence="2 3" key="1">
    <citation type="submission" date="2017-03" db="EMBL/GenBank/DDBJ databases">
        <authorList>
            <person name="Afonso C.L."/>
            <person name="Miller P.J."/>
            <person name="Scott M.A."/>
            <person name="Spackman E."/>
            <person name="Goraichik I."/>
            <person name="Dimitrov K.M."/>
            <person name="Suarez D.L."/>
            <person name="Swayne D.E."/>
        </authorList>
    </citation>
    <scope>NUCLEOTIDE SEQUENCE [LARGE SCALE GENOMIC DNA]</scope>
    <source>
        <strain evidence="2">SB41UT1</strain>
    </source>
</reference>
<gene>
    <name evidence="2" type="ORF">EHSB41UT_03245</name>
</gene>
<sequence>MITDSWTAARASVTEGQPPSPPEHRQITFTDPEHKQHVWAKSLCPQFSRTILPDHSLSERLIQSISQYHQERLNKGEENDLCITGSRVLQRIIGKRYNQSEKPDRELYPVEDIDVWLSSKNSLHALSTRLCLAFDKEYMIKGAPAYYFDSWLCLAPMRLFLKDAPKEEHPPATETTPTTNLSNCFDGKIDLSSPMDDMPFEEEDPKNPGKHRLTEAGKKRALFQSTIRQAQVFSMGEYEGAPTLAPALTDLEYLNLLELPLLHKVKPGGFENPYDAVARAKVLNNVLPLLLYLEATRKMALPNWQPDPFAQQLLTLCHTYIPDALNQLLELLKTHNPTNAETLRQALPPAPKTYSEALSGKGESQSELPLPITETDRKRREQPDDATTPSQDSEDLQDSSATEREADSDSEDIDTYSDTENARSTDDSGAEQNLKTLKQMGQALKSYLAPEKKSPRCPPQYQASILAMPPELVDDSLTTHGSQRRSQKRALRQLIRLHQLLQLVARPQRHPQQREDQHTYLLTNDLKTLCKGLELVRKINIHQCPSAAYIHAQLLIEINKQRSPGKPEQAIKRHIEIDKLLTHAAKAGVTGAALVLLNRTLFNPHHARCGEQSLEKSHAPNYPAIAAARLVIQCARQRDRYPILLSVHHPTLVIPSHREAMAQVSALLQQGLYNTHQATAWGELLLECSFSLEASAREPVLLLAAVLFDAAGQPEQVLRCYRKADGNNLCSHNPALAFDWHCLLNTPTLETYAQAAPEYRLCQSVKAFNTSDMLKAASDADPSGHCAFYIWLPLCVQMDDTTTLDNSELAQKLKQYLTPDRASFGDQQPTAGIVPYQSLPPLDLIETPGFEAEYKSSDVIRSLRVINDTKQMDPSLSGKVRQMLVEALDDSCINTGIRLTASALQDMNARIGKNEETFVITLPQTPHMIDKVSGDLQKAIAQASNPYAAWLYAKLHRAALLYSRNDYQGQENWKNHYLAPLYFAAVMGVEGAIEELFIDTLDGLADSLIMPTLKLLLNRPYMIAHHALRFNTDEGQSEVLDILRYRGQLVSADSIKILHHKKLEKILYTLQRQIPEQAMGLQNFRYSWIAMTLFGMLGKPVKTTFRAIFDKGDYNLSIPEELQVSLVLSLPELAKEHKKLATSHLENIFDPAGKQLLKAAEKNEPLPGQVLKPYLPFLLCQLPSSISGITAARKKGNERKHRTAADIPGVDQMSALLGHLLNANEAELTRHSLTQSQKQSQKLSAASKGGAASDGLTTHCWLRHICLQSGRAVFTLPQVSEHLEETASLLKLMDNLIRLQVVSGEYPQNDMFSRLLQQMEPSLDASNNKKILLKPLVWNDEKFHSQRKAGELNTILYHPYDVLIQALAMEVIPVSEDLDFKSACIALRFLDAATQGCQDAHRHLMRRTFTEENSSISLERLMMLLLIQYQRPRQHELRFEMPGVMEAGAEETQIINCLDRLCLSNTPDDPARLPLPQFIKTRLLPELDRLFQALKTPKCRAQVLLLRSYAALIGDCPMRFDQFSYLEHDQLSHSLLNQLDVHLDLSLRSVLKKQPDSLIWFEMQKLTCRASAQYKAKSLRALPYLTYMEKPTRPLFIKFRQWFQRDDSWTQLLVFMGHAELNDYIHNLRKKFCFYDPEEDLSWFIEFHNVLPELRHQMMVINALHYAQLHNTDLCAPIPGIDAELQTVQHCHDSLMMERLHFSAPQQTSAEENETSFCKPDPAAKPKKRKKKKKVTNPVDAPEKPSDDPDLQSAQSHIE</sequence>
<keyword evidence="3" id="KW-1185">Reference proteome</keyword>
<dbReference type="RefSeq" id="WP_087111731.1">
    <property type="nucleotide sequence ID" value="NZ_CBCSCN010000007.1"/>
</dbReference>
<feature type="region of interest" description="Disordered" evidence="1">
    <location>
        <begin position="1704"/>
        <end position="1759"/>
    </location>
</feature>
<organism evidence="2 3">
    <name type="scientific">Parendozoicomonas haliclonae</name>
    <dbReference type="NCBI Taxonomy" id="1960125"/>
    <lineage>
        <taxon>Bacteria</taxon>
        <taxon>Pseudomonadati</taxon>
        <taxon>Pseudomonadota</taxon>
        <taxon>Gammaproteobacteria</taxon>
        <taxon>Oceanospirillales</taxon>
        <taxon>Endozoicomonadaceae</taxon>
        <taxon>Parendozoicomonas</taxon>
    </lineage>
</organism>
<dbReference type="Proteomes" id="UP000196573">
    <property type="component" value="Unassembled WGS sequence"/>
</dbReference>
<feature type="compositionally biased region" description="Basic and acidic residues" evidence="1">
    <location>
        <begin position="374"/>
        <end position="383"/>
    </location>
</feature>
<dbReference type="OrthoDB" id="9945071at2"/>
<evidence type="ECO:0000256" key="1">
    <source>
        <dbReference type="SAM" id="MobiDB-lite"/>
    </source>
</evidence>
<accession>A0A1X7AMC5</accession>
<feature type="compositionally biased region" description="Acidic residues" evidence="1">
    <location>
        <begin position="408"/>
        <end position="417"/>
    </location>
</feature>